<sequence length="224" mass="26781">MREKRKGNAFEAKPKKVGYFQYRRLEKQFYAPYAGQLSVPLDKVTEFRSKYRPWGLVYGIWWFLFVLPHRIDNRLWAYRVRHFPLGKQKWRDGKLYIEKIPYYIGSEATEYLTAILRDYLRRYADDAFSIGSVLYEQEGEEGEMPVPIRVTNSLPDENGENVDLERWKQMVRDVADKFDEAADLWKEGWEEGLSERGDECFRLHRAKIQEAFSELAKIFRDLND</sequence>
<keyword evidence="1" id="KW-0472">Membrane</keyword>
<protein>
    <submittedName>
        <fullName evidence="2">Uncharacterized protein</fullName>
    </submittedName>
</protein>
<gene>
    <name evidence="2" type="ORF">H9964_00290</name>
</gene>
<comment type="caution">
    <text evidence="2">The sequence shown here is derived from an EMBL/GenBank/DDBJ whole genome shotgun (WGS) entry which is preliminary data.</text>
</comment>
<dbReference type="AlphaFoldDB" id="A0A9D2G4C0"/>
<dbReference type="EMBL" id="DXBB01000005">
    <property type="protein sequence ID" value="HIZ72001.1"/>
    <property type="molecule type" value="Genomic_DNA"/>
</dbReference>
<name>A0A9D2G4C0_9FIRM</name>
<keyword evidence="1" id="KW-1133">Transmembrane helix</keyword>
<accession>A0A9D2G4C0</accession>
<evidence type="ECO:0000313" key="2">
    <source>
        <dbReference type="EMBL" id="HIZ72001.1"/>
    </source>
</evidence>
<evidence type="ECO:0000256" key="1">
    <source>
        <dbReference type="SAM" id="Phobius"/>
    </source>
</evidence>
<feature type="transmembrane region" description="Helical" evidence="1">
    <location>
        <begin position="51"/>
        <end position="71"/>
    </location>
</feature>
<evidence type="ECO:0000313" key="3">
    <source>
        <dbReference type="Proteomes" id="UP000824102"/>
    </source>
</evidence>
<dbReference type="Proteomes" id="UP000824102">
    <property type="component" value="Unassembled WGS sequence"/>
</dbReference>
<reference evidence="2" key="1">
    <citation type="journal article" date="2021" name="PeerJ">
        <title>Extensive microbial diversity within the chicken gut microbiome revealed by metagenomics and culture.</title>
        <authorList>
            <person name="Gilroy R."/>
            <person name="Ravi A."/>
            <person name="Getino M."/>
            <person name="Pursley I."/>
            <person name="Horton D.L."/>
            <person name="Alikhan N.F."/>
            <person name="Baker D."/>
            <person name="Gharbi K."/>
            <person name="Hall N."/>
            <person name="Watson M."/>
            <person name="Adriaenssens E.M."/>
            <person name="Foster-Nyarko E."/>
            <person name="Jarju S."/>
            <person name="Secka A."/>
            <person name="Antonio M."/>
            <person name="Oren A."/>
            <person name="Chaudhuri R.R."/>
            <person name="La Ragione R."/>
            <person name="Hildebrand F."/>
            <person name="Pallen M.J."/>
        </authorList>
    </citation>
    <scope>NUCLEOTIDE SEQUENCE</scope>
    <source>
        <strain evidence="2">ChiW7-2402</strain>
    </source>
</reference>
<keyword evidence="1" id="KW-0812">Transmembrane</keyword>
<proteinExistence type="predicted"/>
<organism evidence="2 3">
    <name type="scientific">Candidatus Gallimonas intestinavium</name>
    <dbReference type="NCBI Taxonomy" id="2838603"/>
    <lineage>
        <taxon>Bacteria</taxon>
        <taxon>Bacillati</taxon>
        <taxon>Bacillota</taxon>
        <taxon>Clostridia</taxon>
        <taxon>Candidatus Gallimonas</taxon>
    </lineage>
</organism>
<reference evidence="2" key="2">
    <citation type="submission" date="2021-04" db="EMBL/GenBank/DDBJ databases">
        <authorList>
            <person name="Gilroy R."/>
        </authorList>
    </citation>
    <scope>NUCLEOTIDE SEQUENCE</scope>
    <source>
        <strain evidence="2">ChiW7-2402</strain>
    </source>
</reference>